<dbReference type="RefSeq" id="WP_049991129.1">
    <property type="nucleotide sequence ID" value="NZ_FOIS01000003.1"/>
</dbReference>
<gene>
    <name evidence="2" type="ORF">SAMN05216285_2570</name>
</gene>
<protein>
    <recommendedName>
        <fullName evidence="1">DUF7979 domain-containing protein</fullName>
    </recommendedName>
</protein>
<organism evidence="2 3">
    <name type="scientific">Natrinema salifodinae</name>
    <dbReference type="NCBI Taxonomy" id="1202768"/>
    <lineage>
        <taxon>Archaea</taxon>
        <taxon>Methanobacteriati</taxon>
        <taxon>Methanobacteriota</taxon>
        <taxon>Stenosarchaea group</taxon>
        <taxon>Halobacteria</taxon>
        <taxon>Halobacteriales</taxon>
        <taxon>Natrialbaceae</taxon>
        <taxon>Natrinema</taxon>
    </lineage>
</organism>
<dbReference type="InterPro" id="IPR058285">
    <property type="entry name" value="DUF7979"/>
</dbReference>
<sequence length="75" mass="8570">MSKSDTASRLLRVREVDDDVHAADTVRHIDELSDDTLQRFYEAIDSRAPIAGLDDPELEDGTVVVFTDYYRVERV</sequence>
<dbReference type="OrthoDB" id="296997at2157"/>
<name>A0A1I0PJ06_9EURY</name>
<keyword evidence="3" id="KW-1185">Reference proteome</keyword>
<proteinExistence type="predicted"/>
<evidence type="ECO:0000313" key="3">
    <source>
        <dbReference type="Proteomes" id="UP000183275"/>
    </source>
</evidence>
<feature type="domain" description="DUF7979" evidence="1">
    <location>
        <begin position="11"/>
        <end position="73"/>
    </location>
</feature>
<evidence type="ECO:0000259" key="1">
    <source>
        <dbReference type="Pfam" id="PF25934"/>
    </source>
</evidence>
<accession>A0A1I0PJ06</accession>
<reference evidence="3" key="1">
    <citation type="submission" date="2016-10" db="EMBL/GenBank/DDBJ databases">
        <authorList>
            <person name="Varghese N."/>
        </authorList>
    </citation>
    <scope>NUCLEOTIDE SEQUENCE [LARGE SCALE GENOMIC DNA]</scope>
    <source>
        <strain evidence="3">CGMCC 1.12284</strain>
    </source>
</reference>
<evidence type="ECO:0000313" key="2">
    <source>
        <dbReference type="EMBL" id="SEW13756.1"/>
    </source>
</evidence>
<dbReference type="Pfam" id="PF25934">
    <property type="entry name" value="DUF7979"/>
    <property type="match status" value="1"/>
</dbReference>
<dbReference type="EMBL" id="FOIS01000003">
    <property type="protein sequence ID" value="SEW13756.1"/>
    <property type="molecule type" value="Genomic_DNA"/>
</dbReference>
<dbReference type="eggNOG" id="arCOG09283">
    <property type="taxonomic scope" value="Archaea"/>
</dbReference>
<dbReference type="STRING" id="1202768.SAMN05216285_2570"/>
<dbReference type="AlphaFoldDB" id="A0A1I0PJ06"/>
<dbReference type="Proteomes" id="UP000183275">
    <property type="component" value="Unassembled WGS sequence"/>
</dbReference>